<dbReference type="Gene3D" id="3.30.2310.20">
    <property type="entry name" value="RelE-like"/>
    <property type="match status" value="1"/>
</dbReference>
<comment type="caution">
    <text evidence="1">The sequence shown here is derived from an EMBL/GenBank/DDBJ whole genome shotgun (WGS) entry which is preliminary data.</text>
</comment>
<dbReference type="AlphaFoldDB" id="A0A552ICK4"/>
<gene>
    <name evidence="1" type="ORF">EWV54_24440</name>
</gene>
<sequence length="106" mass="12427">MATRNHYLVQWVTDFQHDLVCLPVELQACWPKYQKLLAIDPHQTLGWPSHNLMGKLKGCRAIDIDWNGVSYRLVYQIHEKSSPKRVLILSFAEHDPAYEKANQRKQ</sequence>
<reference evidence="1 2" key="1">
    <citation type="submission" date="2019-01" db="EMBL/GenBank/DDBJ databases">
        <title>Coherence of Microcystis species and biogeography revealed through population genomics.</title>
        <authorList>
            <person name="Perez-Carrascal O.M."/>
            <person name="Terrat Y."/>
            <person name="Giani A."/>
            <person name="Fortin N."/>
            <person name="Tromas N."/>
            <person name="Shapiro B.J."/>
        </authorList>
    </citation>
    <scope>NUCLEOTIDE SEQUENCE [LARGE SCALE GENOMIC DNA]</scope>
    <source>
        <strain evidence="1">Mn_MB_F_20050700_S1D</strain>
    </source>
</reference>
<dbReference type="EMBL" id="SFAV01000340">
    <property type="protein sequence ID" value="TRU81188.1"/>
    <property type="molecule type" value="Genomic_DNA"/>
</dbReference>
<accession>A0A552ICK4</accession>
<evidence type="ECO:0000313" key="1">
    <source>
        <dbReference type="EMBL" id="TRU81188.1"/>
    </source>
</evidence>
<dbReference type="InterPro" id="IPR035093">
    <property type="entry name" value="RelE/ParE_toxin_dom_sf"/>
</dbReference>
<organism evidence="1 2">
    <name type="scientific">Microcystis novacekii Mn_MB_F_20050700_S1D</name>
    <dbReference type="NCBI Taxonomy" id="2486266"/>
    <lineage>
        <taxon>Bacteria</taxon>
        <taxon>Bacillati</taxon>
        <taxon>Cyanobacteriota</taxon>
        <taxon>Cyanophyceae</taxon>
        <taxon>Oscillatoriophycideae</taxon>
        <taxon>Chroococcales</taxon>
        <taxon>Microcystaceae</taxon>
        <taxon>Microcystis</taxon>
    </lineage>
</organism>
<evidence type="ECO:0000313" key="2">
    <source>
        <dbReference type="Proteomes" id="UP000319191"/>
    </source>
</evidence>
<dbReference type="Proteomes" id="UP000319191">
    <property type="component" value="Unassembled WGS sequence"/>
</dbReference>
<dbReference type="SUPFAM" id="SSF143011">
    <property type="entry name" value="RelE-like"/>
    <property type="match status" value="1"/>
</dbReference>
<proteinExistence type="predicted"/>
<protein>
    <recommendedName>
        <fullName evidence="3">Type II toxin-antitoxin system RelE/ParE family toxin</fullName>
    </recommendedName>
</protein>
<name>A0A552ICK4_9CHRO</name>
<evidence type="ECO:0008006" key="3">
    <source>
        <dbReference type="Google" id="ProtNLM"/>
    </source>
</evidence>